<sequence>MAPPVADSVSVDGAQALVGSCLTDGQDCIRVCLPEGPLVGGGPSSRIPSPPSVDGPARAAVFAASVQSSVAGEGTLPTPPAVGGERPLPPRAVPAGWKRRPRGPAVPDERPPSVGRVPALEASLRGFAARQTDVIVNPTMGTVFDSLAEAYEFYNMYSWESGFGIRYGKSRLNVRGSKCMQEIVCGCSGKPVRDNSASNRTNCPALVRLLRTNDHAWFVSEHRVSHNHPMLRTCAEKLQCPSHKHIDKYTRDLVKQLRENNVNLSKVYSIIGSLFARMENVPFTKRCLRNFCGKLSREQADDDVRKTMEVFSQIGADDPDFSYVVEVDKESKIKTLLWSNGRSKLQYRNFGDAITFDTTYRTNLYDMPFGLFVGVNNHFQSIILGGVLMREEKIGSFKWVFSEFVKMMGGRHPQTILTDQARAMEVAIQQVLPGTTHRWCKWHVLRKAKESLGAHYTKRGEFQPEFHKVLNAMLTAEEFESAWHILVEKYKLQNNTFMTQIFEVRHKWAKPYFSGKFCARMTSTQRSESANHLLKGYVPPGCPMNLFVKQYMKIQFDRESEEGFQEKRTRMGGVVLRCNLALEEHASKVYTRTMFEMFEDLIYKAGRYILVEEMQGRMYAVRHVNGEARERWSKIEYTVAVSADRGKFSCECGLFEHMGMVMMALDVQRIPEFHIVKRWTVDARDNLPSHLLHYQKDQGSKTSSSFRHSALYLSALEVVQLGDSNVAAFERGMDILLAAKVELAGLAAVKDGLGLTERATVDAPVRREPEDGSLPTVLGRTDFGEVQLERDASPTLEVAADLIAVINPPNRRKRPCSPTTGRDKPPYEVTEKRSRFCKVCRGKGHKSTTCPSRGDLPKKVLSEYGDFMIDL</sequence>
<dbReference type="Pfam" id="PF03101">
    <property type="entry name" value="FAR1"/>
    <property type="match status" value="1"/>
</dbReference>
<name>A0AAD8SQG7_LOLMU</name>
<evidence type="ECO:0000313" key="4">
    <source>
        <dbReference type="EMBL" id="KAK1661473.1"/>
    </source>
</evidence>
<protein>
    <recommendedName>
        <fullName evidence="6">Protein FAR1-RELATED SEQUENCE</fullName>
    </recommendedName>
</protein>
<dbReference type="Pfam" id="PF10551">
    <property type="entry name" value="MULE"/>
    <property type="match status" value="1"/>
</dbReference>
<proteinExistence type="predicted"/>
<evidence type="ECO:0000313" key="5">
    <source>
        <dbReference type="Proteomes" id="UP001231189"/>
    </source>
</evidence>
<evidence type="ECO:0000259" key="2">
    <source>
        <dbReference type="Pfam" id="PF03101"/>
    </source>
</evidence>
<dbReference type="PANTHER" id="PTHR47482:SF5">
    <property type="entry name" value="FAR1 DOMAIN-CONTAINING PROTEIN"/>
    <property type="match status" value="1"/>
</dbReference>
<dbReference type="PANTHER" id="PTHR47482">
    <property type="entry name" value="OS11G0632001 PROTEIN"/>
    <property type="match status" value="1"/>
</dbReference>
<feature type="region of interest" description="Disordered" evidence="1">
    <location>
        <begin position="71"/>
        <end position="114"/>
    </location>
</feature>
<dbReference type="InterPro" id="IPR004330">
    <property type="entry name" value="FAR1_DNA_bnd_dom"/>
</dbReference>
<evidence type="ECO:0000256" key="1">
    <source>
        <dbReference type="SAM" id="MobiDB-lite"/>
    </source>
</evidence>
<keyword evidence="5" id="KW-1185">Reference proteome</keyword>
<dbReference type="Proteomes" id="UP001231189">
    <property type="component" value="Unassembled WGS sequence"/>
</dbReference>
<reference evidence="4" key="1">
    <citation type="submission" date="2023-07" db="EMBL/GenBank/DDBJ databases">
        <title>A chromosome-level genome assembly of Lolium multiflorum.</title>
        <authorList>
            <person name="Chen Y."/>
            <person name="Copetti D."/>
            <person name="Kolliker R."/>
            <person name="Studer B."/>
        </authorList>
    </citation>
    <scope>NUCLEOTIDE SEQUENCE</scope>
    <source>
        <strain evidence="4">02402/16</strain>
        <tissue evidence="4">Leaf</tissue>
    </source>
</reference>
<evidence type="ECO:0000259" key="3">
    <source>
        <dbReference type="Pfam" id="PF10551"/>
    </source>
</evidence>
<dbReference type="InterPro" id="IPR018289">
    <property type="entry name" value="MULE_transposase_dom"/>
</dbReference>
<accession>A0AAD8SQG7</accession>
<feature type="domain" description="MULE transposase" evidence="3">
    <location>
        <begin position="354"/>
        <end position="446"/>
    </location>
</feature>
<dbReference type="AlphaFoldDB" id="A0AAD8SQG7"/>
<feature type="domain" description="FAR1" evidence="2">
    <location>
        <begin position="152"/>
        <end position="231"/>
    </location>
</feature>
<dbReference type="EMBL" id="JAUUTY010000003">
    <property type="protein sequence ID" value="KAK1661473.1"/>
    <property type="molecule type" value="Genomic_DNA"/>
</dbReference>
<organism evidence="4 5">
    <name type="scientific">Lolium multiflorum</name>
    <name type="common">Italian ryegrass</name>
    <name type="synonym">Lolium perenne subsp. multiflorum</name>
    <dbReference type="NCBI Taxonomy" id="4521"/>
    <lineage>
        <taxon>Eukaryota</taxon>
        <taxon>Viridiplantae</taxon>
        <taxon>Streptophyta</taxon>
        <taxon>Embryophyta</taxon>
        <taxon>Tracheophyta</taxon>
        <taxon>Spermatophyta</taxon>
        <taxon>Magnoliopsida</taxon>
        <taxon>Liliopsida</taxon>
        <taxon>Poales</taxon>
        <taxon>Poaceae</taxon>
        <taxon>BOP clade</taxon>
        <taxon>Pooideae</taxon>
        <taxon>Poodae</taxon>
        <taxon>Poeae</taxon>
        <taxon>Poeae Chloroplast Group 2 (Poeae type)</taxon>
        <taxon>Loliodinae</taxon>
        <taxon>Loliinae</taxon>
        <taxon>Lolium</taxon>
    </lineage>
</organism>
<evidence type="ECO:0008006" key="6">
    <source>
        <dbReference type="Google" id="ProtNLM"/>
    </source>
</evidence>
<gene>
    <name evidence="4" type="ORF">QYE76_049632</name>
</gene>
<comment type="caution">
    <text evidence="4">The sequence shown here is derived from an EMBL/GenBank/DDBJ whole genome shotgun (WGS) entry which is preliminary data.</text>
</comment>